<evidence type="ECO:0000256" key="3">
    <source>
        <dbReference type="ARBA" id="ARBA00023163"/>
    </source>
</evidence>
<accession>A0A7W8AFQ2</accession>
<dbReference type="Gene3D" id="1.10.357.10">
    <property type="entry name" value="Tetracycline Repressor, domain 2"/>
    <property type="match status" value="1"/>
</dbReference>
<feature type="domain" description="HTH tetR-type" evidence="5">
    <location>
        <begin position="11"/>
        <end position="71"/>
    </location>
</feature>
<evidence type="ECO:0000256" key="1">
    <source>
        <dbReference type="ARBA" id="ARBA00023015"/>
    </source>
</evidence>
<dbReference type="PROSITE" id="PS50977">
    <property type="entry name" value="HTH_TETR_2"/>
    <property type="match status" value="1"/>
</dbReference>
<evidence type="ECO:0000256" key="2">
    <source>
        <dbReference type="ARBA" id="ARBA00023125"/>
    </source>
</evidence>
<dbReference type="PANTHER" id="PTHR30055:SF146">
    <property type="entry name" value="HTH-TYPE TRANSCRIPTIONAL DUAL REGULATOR CECR"/>
    <property type="match status" value="1"/>
</dbReference>
<dbReference type="PANTHER" id="PTHR30055">
    <property type="entry name" value="HTH-TYPE TRANSCRIPTIONAL REGULATOR RUTR"/>
    <property type="match status" value="1"/>
</dbReference>
<dbReference type="GO" id="GO:0045892">
    <property type="term" value="P:negative regulation of DNA-templated transcription"/>
    <property type="evidence" value="ECO:0007669"/>
    <property type="project" value="UniProtKB-ARBA"/>
</dbReference>
<dbReference type="GO" id="GO:0003700">
    <property type="term" value="F:DNA-binding transcription factor activity"/>
    <property type="evidence" value="ECO:0007669"/>
    <property type="project" value="TreeGrafter"/>
</dbReference>
<evidence type="ECO:0000313" key="7">
    <source>
        <dbReference type="Proteomes" id="UP000568380"/>
    </source>
</evidence>
<evidence type="ECO:0000313" key="6">
    <source>
        <dbReference type="EMBL" id="MBB5084859.1"/>
    </source>
</evidence>
<dbReference type="InterPro" id="IPR036271">
    <property type="entry name" value="Tet_transcr_reg_TetR-rel_C_sf"/>
</dbReference>
<dbReference type="InterPro" id="IPR039536">
    <property type="entry name" value="TetR_C_Proteobacteria"/>
</dbReference>
<dbReference type="InterPro" id="IPR050109">
    <property type="entry name" value="HTH-type_TetR-like_transc_reg"/>
</dbReference>
<keyword evidence="7" id="KW-1185">Reference proteome</keyword>
<evidence type="ECO:0000259" key="5">
    <source>
        <dbReference type="PROSITE" id="PS50977"/>
    </source>
</evidence>
<dbReference type="Proteomes" id="UP000568380">
    <property type="component" value="Unassembled WGS sequence"/>
</dbReference>
<dbReference type="GO" id="GO:0000976">
    <property type="term" value="F:transcription cis-regulatory region binding"/>
    <property type="evidence" value="ECO:0007669"/>
    <property type="project" value="TreeGrafter"/>
</dbReference>
<protein>
    <submittedName>
        <fullName evidence="6">AcrR family transcriptional regulator</fullName>
    </submittedName>
</protein>
<comment type="caution">
    <text evidence="6">The sequence shown here is derived from an EMBL/GenBank/DDBJ whole genome shotgun (WGS) entry which is preliminary data.</text>
</comment>
<feature type="DNA-binding region" description="H-T-H motif" evidence="4">
    <location>
        <begin position="34"/>
        <end position="53"/>
    </location>
</feature>
<dbReference type="Pfam" id="PF00440">
    <property type="entry name" value="TetR_N"/>
    <property type="match status" value="1"/>
</dbReference>
<dbReference type="RefSeq" id="WP_184975574.1">
    <property type="nucleotide sequence ID" value="NZ_JACHIN010000027.1"/>
</dbReference>
<keyword evidence="3" id="KW-0804">Transcription</keyword>
<proteinExistence type="predicted"/>
<dbReference type="FunFam" id="1.10.10.60:FF:000141">
    <property type="entry name" value="TetR family transcriptional regulator"/>
    <property type="match status" value="1"/>
</dbReference>
<dbReference type="SUPFAM" id="SSF46689">
    <property type="entry name" value="Homeodomain-like"/>
    <property type="match status" value="1"/>
</dbReference>
<keyword evidence="2 4" id="KW-0238">DNA-binding</keyword>
<keyword evidence="1" id="KW-0805">Transcription regulation</keyword>
<gene>
    <name evidence="6" type="ORF">HNR40_010370</name>
</gene>
<dbReference type="SUPFAM" id="SSF48498">
    <property type="entry name" value="Tetracyclin repressor-like, C-terminal domain"/>
    <property type="match status" value="1"/>
</dbReference>
<dbReference type="EMBL" id="JACHIN010000027">
    <property type="protein sequence ID" value="MBB5084859.1"/>
    <property type="molecule type" value="Genomic_DNA"/>
</dbReference>
<dbReference type="PRINTS" id="PR00455">
    <property type="entry name" value="HTHTETR"/>
</dbReference>
<organism evidence="6 7">
    <name type="scientific">Nonomuraea endophytica</name>
    <dbReference type="NCBI Taxonomy" id="714136"/>
    <lineage>
        <taxon>Bacteria</taxon>
        <taxon>Bacillati</taxon>
        <taxon>Actinomycetota</taxon>
        <taxon>Actinomycetes</taxon>
        <taxon>Streptosporangiales</taxon>
        <taxon>Streptosporangiaceae</taxon>
        <taxon>Nonomuraea</taxon>
    </lineage>
</organism>
<dbReference type="InterPro" id="IPR001647">
    <property type="entry name" value="HTH_TetR"/>
</dbReference>
<reference evidence="6 7" key="1">
    <citation type="submission" date="2020-08" db="EMBL/GenBank/DDBJ databases">
        <title>Genomic Encyclopedia of Type Strains, Phase IV (KMG-IV): sequencing the most valuable type-strain genomes for metagenomic binning, comparative biology and taxonomic classification.</title>
        <authorList>
            <person name="Goeker M."/>
        </authorList>
    </citation>
    <scope>NUCLEOTIDE SEQUENCE [LARGE SCALE GENOMIC DNA]</scope>
    <source>
        <strain evidence="6 7">DSM 45385</strain>
    </source>
</reference>
<dbReference type="AlphaFoldDB" id="A0A7W8AFQ2"/>
<dbReference type="Pfam" id="PF14246">
    <property type="entry name" value="TetR_C_7"/>
    <property type="match status" value="1"/>
</dbReference>
<name>A0A7W8AFQ2_9ACTN</name>
<evidence type="ECO:0000256" key="4">
    <source>
        <dbReference type="PROSITE-ProRule" id="PRU00335"/>
    </source>
</evidence>
<dbReference type="InterPro" id="IPR009057">
    <property type="entry name" value="Homeodomain-like_sf"/>
</dbReference>
<sequence>MENPQQDGRTARKHRAIVDAARTLFLRNGYAGTSMDEIAAMAEVSKQTVYKHFADKQRLFTELITLDISQIEVEVHPLEAAMPGTDDLERDLREYARMHLAVVMQPHLLRMRRVLIGEADRFPDLARAWYENGPVRSSALFAGWFEALGRRGLLDVPDPLLAAQHFNWLVLSIPLNRAMSLPVEAALYDEKELNHYADEGVRVFLAAYGR</sequence>